<evidence type="ECO:0000256" key="1">
    <source>
        <dbReference type="SAM" id="MobiDB-lite"/>
    </source>
</evidence>
<evidence type="ECO:0000313" key="3">
    <source>
        <dbReference type="EMBL" id="ALC20251.1"/>
    </source>
</evidence>
<feature type="region of interest" description="Disordered" evidence="1">
    <location>
        <begin position="40"/>
        <end position="63"/>
    </location>
</feature>
<sequence length="179" mass="20241">MSVTYRAAIRIGLPHATVVVDHFHVVQLANKMLSMVRRRATAESRGRRGRASDPAALFDTGHSNAKSEGINRVIKLVRPQRIRLPQPCQPTPTHTLRHHPPSPRTPPHRSTLKTHHSRQRFNDPGGFEHYVKDVDPNALEYYVDGVINDGGTVFTFKEGKTYIDEFQQYGKVPARAQHP</sequence>
<evidence type="ECO:0000313" key="4">
    <source>
        <dbReference type="Proteomes" id="UP000060513"/>
    </source>
</evidence>
<protein>
    <submittedName>
        <fullName evidence="3">Transposase</fullName>
    </submittedName>
</protein>
<feature type="region of interest" description="Disordered" evidence="1">
    <location>
        <begin position="84"/>
        <end position="126"/>
    </location>
</feature>
<dbReference type="Pfam" id="PF01610">
    <property type="entry name" value="DDE_Tnp_ISL3"/>
    <property type="match status" value="1"/>
</dbReference>
<evidence type="ECO:0000259" key="2">
    <source>
        <dbReference type="Pfam" id="PF01610"/>
    </source>
</evidence>
<name>A0A0M4D9C8_STRPR</name>
<dbReference type="Proteomes" id="UP000060513">
    <property type="component" value="Chromosome"/>
</dbReference>
<dbReference type="STRING" id="38300.SPRI_1945"/>
<dbReference type="AlphaFoldDB" id="A0A0M4D9C8"/>
<dbReference type="KEGG" id="spri:SPRI_1945"/>
<accession>A0A0M4D9C8</accession>
<gene>
    <name evidence="3" type="ORF">SPRI_1945</name>
</gene>
<organism evidence="3">
    <name type="scientific">Streptomyces pristinaespiralis</name>
    <dbReference type="NCBI Taxonomy" id="38300"/>
    <lineage>
        <taxon>Bacteria</taxon>
        <taxon>Bacillati</taxon>
        <taxon>Actinomycetota</taxon>
        <taxon>Actinomycetes</taxon>
        <taxon>Kitasatosporales</taxon>
        <taxon>Streptomycetaceae</taxon>
        <taxon>Streptomyces</taxon>
    </lineage>
</organism>
<dbReference type="InterPro" id="IPR002560">
    <property type="entry name" value="Transposase_DDE"/>
</dbReference>
<feature type="domain" description="Transposase IS204/IS1001/IS1096/IS1165 DDE" evidence="2">
    <location>
        <begin position="1"/>
        <end position="46"/>
    </location>
</feature>
<dbReference type="EMBL" id="CP011340">
    <property type="protein sequence ID" value="ALC20251.1"/>
    <property type="molecule type" value="Genomic_DNA"/>
</dbReference>
<proteinExistence type="predicted"/>
<feature type="compositionally biased region" description="Basic residues" evidence="1">
    <location>
        <begin position="95"/>
        <end position="119"/>
    </location>
</feature>
<reference evidence="3 4" key="1">
    <citation type="submission" date="2015-08" db="EMBL/GenBank/DDBJ databases">
        <title>Genome sequence of the pristinamycin over-producing bacterium Streptomyces pristinaespiralis HCCB10218.</title>
        <authorList>
            <person name="Tian J."/>
            <person name="Yang J."/>
            <person name="Li L."/>
            <person name="Ruan L."/>
            <person name="Wei W."/>
            <person name="Zheng G."/>
            <person name="Wei Z."/>
            <person name="Yang S."/>
            <person name="Ge M."/>
            <person name="Jiang W."/>
            <person name="Lu Y."/>
        </authorList>
    </citation>
    <scope>NUCLEOTIDE SEQUENCE [LARGE SCALE GENOMIC DNA]</scope>
    <source>
        <strain evidence="3 4">HCCB 10218</strain>
    </source>
</reference>